<dbReference type="EMBL" id="JBHSNC010000027">
    <property type="protein sequence ID" value="MFC5529671.1"/>
    <property type="molecule type" value="Genomic_DNA"/>
</dbReference>
<comment type="similarity">
    <text evidence="1">Belongs to the bacterial solute-binding protein 1 family.</text>
</comment>
<name>A0ABW0QXD4_9BACL</name>
<organism evidence="4 5">
    <name type="scientific">Cohnella yongneupensis</name>
    <dbReference type="NCBI Taxonomy" id="425006"/>
    <lineage>
        <taxon>Bacteria</taxon>
        <taxon>Bacillati</taxon>
        <taxon>Bacillota</taxon>
        <taxon>Bacilli</taxon>
        <taxon>Bacillales</taxon>
        <taxon>Paenibacillaceae</taxon>
        <taxon>Cohnella</taxon>
    </lineage>
</organism>
<dbReference type="Proteomes" id="UP001596108">
    <property type="component" value="Unassembled WGS sequence"/>
</dbReference>
<accession>A0ABW0QXD4</accession>
<proteinExistence type="inferred from homology"/>
<feature type="chain" id="PRO_5045417694" evidence="3">
    <location>
        <begin position="29"/>
        <end position="442"/>
    </location>
</feature>
<dbReference type="RefSeq" id="WP_378111568.1">
    <property type="nucleotide sequence ID" value="NZ_JBHSNC010000027.1"/>
</dbReference>
<dbReference type="Gene3D" id="3.40.190.10">
    <property type="entry name" value="Periplasmic binding protein-like II"/>
    <property type="match status" value="2"/>
</dbReference>
<dbReference type="Pfam" id="PF01547">
    <property type="entry name" value="SBP_bac_1"/>
    <property type="match status" value="1"/>
</dbReference>
<keyword evidence="2" id="KW-0813">Transport</keyword>
<evidence type="ECO:0000313" key="4">
    <source>
        <dbReference type="EMBL" id="MFC5529671.1"/>
    </source>
</evidence>
<keyword evidence="5" id="KW-1185">Reference proteome</keyword>
<reference evidence="5" key="1">
    <citation type="journal article" date="2019" name="Int. J. Syst. Evol. Microbiol.">
        <title>The Global Catalogue of Microorganisms (GCM) 10K type strain sequencing project: providing services to taxonomists for standard genome sequencing and annotation.</title>
        <authorList>
            <consortium name="The Broad Institute Genomics Platform"/>
            <consortium name="The Broad Institute Genome Sequencing Center for Infectious Disease"/>
            <person name="Wu L."/>
            <person name="Ma J."/>
        </authorList>
    </citation>
    <scope>NUCLEOTIDE SEQUENCE [LARGE SCALE GENOMIC DNA]</scope>
    <source>
        <strain evidence="5">CGMCC 1.18578</strain>
    </source>
</reference>
<dbReference type="SUPFAM" id="SSF53850">
    <property type="entry name" value="Periplasmic binding protein-like II"/>
    <property type="match status" value="1"/>
</dbReference>
<dbReference type="PANTHER" id="PTHR43649:SF29">
    <property type="entry name" value="OSMOPROTECTIVE COMPOUNDS-BINDING PROTEIN GGTB"/>
    <property type="match status" value="1"/>
</dbReference>
<dbReference type="InterPro" id="IPR006059">
    <property type="entry name" value="SBP"/>
</dbReference>
<dbReference type="PROSITE" id="PS51257">
    <property type="entry name" value="PROKAR_LIPOPROTEIN"/>
    <property type="match status" value="1"/>
</dbReference>
<evidence type="ECO:0000313" key="5">
    <source>
        <dbReference type="Proteomes" id="UP001596108"/>
    </source>
</evidence>
<evidence type="ECO:0000256" key="1">
    <source>
        <dbReference type="ARBA" id="ARBA00008520"/>
    </source>
</evidence>
<feature type="signal peptide" evidence="3">
    <location>
        <begin position="1"/>
        <end position="28"/>
    </location>
</feature>
<dbReference type="InterPro" id="IPR050490">
    <property type="entry name" value="Bact_solute-bd_prot1"/>
</dbReference>
<protein>
    <submittedName>
        <fullName evidence="4">ABC transporter substrate-binding protein</fullName>
    </submittedName>
</protein>
<dbReference type="PANTHER" id="PTHR43649">
    <property type="entry name" value="ARABINOSE-BINDING PROTEIN-RELATED"/>
    <property type="match status" value="1"/>
</dbReference>
<gene>
    <name evidence="4" type="ORF">ACFPQ4_09440</name>
</gene>
<comment type="caution">
    <text evidence="4">The sequence shown here is derived from an EMBL/GenBank/DDBJ whole genome shotgun (WGS) entry which is preliminary data.</text>
</comment>
<evidence type="ECO:0000256" key="3">
    <source>
        <dbReference type="SAM" id="SignalP"/>
    </source>
</evidence>
<evidence type="ECO:0000256" key="2">
    <source>
        <dbReference type="ARBA" id="ARBA00022448"/>
    </source>
</evidence>
<sequence>MWRRDRLRAGIVSLACIAVLLSACSDHSIEDAAETESPAKTIMYLSSINDNEGSSRIIGELASEYEQLHPDASYKFEYVPESNLSQRVQLLAASNDLPALFSYQSGRPLLDIIKSDAALDVENVFTQLGMLDRLNPAAVELLKAYVDGAGLYALPLEMNIEGFWYNKAIFAKLDIQEPKTWDEMLDAAEKLKQVGIQPFSVAGKEKWPITRLINAYVIRKFGTDAMEKVDKGQLKLTDPGFEEAARTVQDMGLRGYFGPRVNTIDMSTSVNQFLQGKAGMFYMGSWQLRSFNDAVINKIGTDQIGFFSIPLVQDGVGTLDEYPVNAGLTTSFSKAAYTPEVGEWMKFVFERYGDRAMSELGMVTGFNVQTLPADLPPLTKMVLDKINHVKKGALWFEARFGTKSQFVAWDNAQLLVTNGGYKPEQYMRELQQLIDQERAEQQ</sequence>
<keyword evidence="3" id="KW-0732">Signal</keyword>